<evidence type="ECO:0000256" key="7">
    <source>
        <dbReference type="ARBA" id="ARBA00022917"/>
    </source>
</evidence>
<keyword evidence="3" id="KW-0396">Initiation factor</keyword>
<feature type="domain" description="Translation initiation factor beta propellor-like" evidence="9">
    <location>
        <begin position="118"/>
        <end position="313"/>
    </location>
</feature>
<dbReference type="Pfam" id="PF08662">
    <property type="entry name" value="eIF2A"/>
    <property type="match status" value="1"/>
</dbReference>
<dbReference type="EMBL" id="KB932203">
    <property type="protein sequence ID" value="KCV71089.1"/>
    <property type="molecule type" value="Genomic_DNA"/>
</dbReference>
<dbReference type="OMA" id="NERCEPI"/>
<evidence type="ECO:0000256" key="6">
    <source>
        <dbReference type="ARBA" id="ARBA00022845"/>
    </source>
</evidence>
<keyword evidence="6" id="KW-0810">Translation regulation</keyword>
<keyword evidence="4" id="KW-0853">WD repeat</keyword>
<dbReference type="InterPro" id="IPR011387">
    <property type="entry name" value="TIF2A"/>
</dbReference>
<accession>A0A058Z9X5</accession>
<dbReference type="Proteomes" id="UP000030693">
    <property type="component" value="Unassembled WGS sequence"/>
</dbReference>
<keyword evidence="11" id="KW-1185">Reference proteome</keyword>
<dbReference type="PANTHER" id="PTHR13227:SF0">
    <property type="entry name" value="EUKARYOTIC TRANSLATION INITIATION FACTOR 2A"/>
    <property type="match status" value="1"/>
</dbReference>
<feature type="compositionally biased region" description="Gly residues" evidence="8">
    <location>
        <begin position="358"/>
        <end position="372"/>
    </location>
</feature>
<keyword evidence="7" id="KW-0648">Protein biosynthesis</keyword>
<dbReference type="AlphaFoldDB" id="A0A058Z9X5"/>
<evidence type="ECO:0000256" key="1">
    <source>
        <dbReference type="ARBA" id="ARBA00009573"/>
    </source>
</evidence>
<dbReference type="PANTHER" id="PTHR13227">
    <property type="entry name" value="EUKARYOTIC TRANSLATION INITIATION FACTOR 2A"/>
    <property type="match status" value="1"/>
</dbReference>
<evidence type="ECO:0000256" key="3">
    <source>
        <dbReference type="ARBA" id="ARBA00022540"/>
    </source>
</evidence>
<dbReference type="InterPro" id="IPR013979">
    <property type="entry name" value="TIF_beta_prop-like"/>
</dbReference>
<gene>
    <name evidence="10" type="ORF">H696_02038</name>
</gene>
<evidence type="ECO:0000256" key="4">
    <source>
        <dbReference type="ARBA" id="ARBA00022574"/>
    </source>
</evidence>
<evidence type="ECO:0000259" key="9">
    <source>
        <dbReference type="Pfam" id="PF08662"/>
    </source>
</evidence>
<dbReference type="GO" id="GO:0003729">
    <property type="term" value="F:mRNA binding"/>
    <property type="evidence" value="ECO:0007669"/>
    <property type="project" value="TreeGrafter"/>
</dbReference>
<dbReference type="Gene3D" id="2.130.10.10">
    <property type="entry name" value="YVTN repeat-like/Quinoprotein amine dehydrogenase"/>
    <property type="match status" value="1"/>
</dbReference>
<dbReference type="InterPro" id="IPR015943">
    <property type="entry name" value="WD40/YVTN_repeat-like_dom_sf"/>
</dbReference>
<evidence type="ECO:0000256" key="8">
    <source>
        <dbReference type="SAM" id="MobiDB-lite"/>
    </source>
</evidence>
<evidence type="ECO:0000313" key="10">
    <source>
        <dbReference type="EMBL" id="KCV71089.1"/>
    </source>
</evidence>
<feature type="region of interest" description="Disordered" evidence="8">
    <location>
        <begin position="358"/>
        <end position="383"/>
    </location>
</feature>
<evidence type="ECO:0000256" key="2">
    <source>
        <dbReference type="ARBA" id="ARBA00013819"/>
    </source>
</evidence>
<dbReference type="eggNOG" id="KOG2315">
    <property type="taxonomic scope" value="Eukaryota"/>
</dbReference>
<dbReference type="STRING" id="691883.A0A058Z9X5"/>
<dbReference type="GO" id="GO:0006417">
    <property type="term" value="P:regulation of translation"/>
    <property type="evidence" value="ECO:0007669"/>
    <property type="project" value="UniProtKB-KW"/>
</dbReference>
<protein>
    <recommendedName>
        <fullName evidence="2">Eukaryotic translation initiation factor 2A</fullName>
    </recommendedName>
</protein>
<dbReference type="GO" id="GO:0000049">
    <property type="term" value="F:tRNA binding"/>
    <property type="evidence" value="ECO:0007669"/>
    <property type="project" value="TreeGrafter"/>
</dbReference>
<proteinExistence type="inferred from homology"/>
<dbReference type="GO" id="GO:0043022">
    <property type="term" value="F:ribosome binding"/>
    <property type="evidence" value="ECO:0007669"/>
    <property type="project" value="TreeGrafter"/>
</dbReference>
<dbReference type="GO" id="GO:0003743">
    <property type="term" value="F:translation initiation factor activity"/>
    <property type="evidence" value="ECO:0007669"/>
    <property type="project" value="UniProtKB-KW"/>
</dbReference>
<dbReference type="RefSeq" id="XP_009494212.1">
    <property type="nucleotide sequence ID" value="XM_009495937.1"/>
</dbReference>
<dbReference type="GeneID" id="20526763"/>
<name>A0A058Z9X5_FONAL</name>
<keyword evidence="5" id="KW-0677">Repeat</keyword>
<comment type="similarity">
    <text evidence="1">Belongs to the WD repeat EIF2A family.</text>
</comment>
<sequence>MQATCPESRLAFAFGQSASLADVSCRRVSWTQADTTFLRMNGRELLVYTMGLDEATGQVSFAQTSSFTDPGLTTFAVAHSRETTGPCYVAVYCRGVKGRASTVRIYQVGSWVNPISTRSFFHGETCELVWDPRGTRVLAKVSDPFTKGNTSYVGASRLYYVTVDRRYDCSFEMKKEGPIHSFCWAPSGREFVVTYGYMPNPQTTLFNLRADPVFEFGDNARNIGAFSPDGQHLMIGGNGAIAGRMEVWRRADTAWKRVSQINAPNFTAFQWSPCGAFLLGATLTPRLRVDNSIRVWTRLGKLVLCQGFDTLLEASFLATGPAADTGAVIPDHALPTEPYYITPDTKLQLALGIQAAGGAGAGDGKDQGGAGAGASSRPATAPAKAYVPPHLRAEMAAKEAEAAAKREAQAAKRAARAEARNQFPKLDLPADAAELGKMLKRTQKRLRGVQELQEKILADPTYQPNPEQKERLAGEARILNEIEQITAAMKAL</sequence>
<reference evidence="10" key="1">
    <citation type="submission" date="2013-04" db="EMBL/GenBank/DDBJ databases">
        <title>The Genome Sequence of Fonticula alba ATCC 38817.</title>
        <authorList>
            <consortium name="The Broad Institute Genomics Platform"/>
            <person name="Russ C."/>
            <person name="Cuomo C."/>
            <person name="Burger G."/>
            <person name="Gray M.W."/>
            <person name="Holland P.W.H."/>
            <person name="King N."/>
            <person name="Lang F.B.F."/>
            <person name="Roger A.J."/>
            <person name="Ruiz-Trillo I."/>
            <person name="Brown M."/>
            <person name="Walker B."/>
            <person name="Young S."/>
            <person name="Zeng Q."/>
            <person name="Gargeya S."/>
            <person name="Fitzgerald M."/>
            <person name="Haas B."/>
            <person name="Abouelleil A."/>
            <person name="Allen A.W."/>
            <person name="Alvarado L."/>
            <person name="Arachchi H.M."/>
            <person name="Berlin A.M."/>
            <person name="Chapman S.B."/>
            <person name="Gainer-Dewar J."/>
            <person name="Goldberg J."/>
            <person name="Griggs A."/>
            <person name="Gujja S."/>
            <person name="Hansen M."/>
            <person name="Howarth C."/>
            <person name="Imamovic A."/>
            <person name="Ireland A."/>
            <person name="Larimer J."/>
            <person name="McCowan C."/>
            <person name="Murphy C."/>
            <person name="Pearson M."/>
            <person name="Poon T.W."/>
            <person name="Priest M."/>
            <person name="Roberts A."/>
            <person name="Saif S."/>
            <person name="Shea T."/>
            <person name="Sisk P."/>
            <person name="Sykes S."/>
            <person name="Wortman J."/>
            <person name="Nusbaum C."/>
            <person name="Birren B."/>
        </authorList>
    </citation>
    <scope>NUCLEOTIDE SEQUENCE [LARGE SCALE GENOMIC DNA]</scope>
    <source>
        <strain evidence="10">ATCC 38817</strain>
    </source>
</reference>
<dbReference type="OrthoDB" id="2194683at2759"/>
<dbReference type="SUPFAM" id="SSF82171">
    <property type="entry name" value="DPP6 N-terminal domain-like"/>
    <property type="match status" value="1"/>
</dbReference>
<evidence type="ECO:0000313" key="11">
    <source>
        <dbReference type="Proteomes" id="UP000030693"/>
    </source>
</evidence>
<organism evidence="10">
    <name type="scientific">Fonticula alba</name>
    <name type="common">Slime mold</name>
    <dbReference type="NCBI Taxonomy" id="691883"/>
    <lineage>
        <taxon>Eukaryota</taxon>
        <taxon>Rotosphaerida</taxon>
        <taxon>Fonticulaceae</taxon>
        <taxon>Fonticula</taxon>
    </lineage>
</organism>
<dbReference type="GO" id="GO:0022627">
    <property type="term" value="C:cytosolic small ribosomal subunit"/>
    <property type="evidence" value="ECO:0007669"/>
    <property type="project" value="TreeGrafter"/>
</dbReference>
<evidence type="ECO:0000256" key="5">
    <source>
        <dbReference type="ARBA" id="ARBA00022737"/>
    </source>
</evidence>